<keyword evidence="6" id="KW-1185">Reference proteome</keyword>
<evidence type="ECO:0000313" key="5">
    <source>
        <dbReference type="EMBL" id="TGE09929.1"/>
    </source>
</evidence>
<reference evidence="5 6" key="1">
    <citation type="submission" date="2019-04" db="EMBL/GenBank/DDBJ databases">
        <authorList>
            <person name="Feng G."/>
            <person name="Zhang J."/>
            <person name="Zhu H."/>
        </authorList>
    </citation>
    <scope>NUCLEOTIDE SEQUENCE [LARGE SCALE GENOMIC DNA]</scope>
    <source>
        <strain evidence="5 6">92R-1</strain>
    </source>
</reference>
<dbReference type="RefSeq" id="WP_135431104.1">
    <property type="nucleotide sequence ID" value="NZ_SRLA01000001.1"/>
</dbReference>
<evidence type="ECO:0000256" key="1">
    <source>
        <dbReference type="ARBA" id="ARBA00004871"/>
    </source>
</evidence>
<dbReference type="AlphaFoldDB" id="A0A4Z0PE52"/>
<evidence type="ECO:0000256" key="2">
    <source>
        <dbReference type="ARBA" id="ARBA00023002"/>
    </source>
</evidence>
<dbReference type="Proteomes" id="UP000298337">
    <property type="component" value="Unassembled WGS sequence"/>
</dbReference>
<comment type="pathway">
    <text evidence="1">Metabolic intermediate biosynthesis; chorismate biosynthesis; chorismate from D-erythrose 4-phosphate and phosphoenolpyruvate: step 4/7.</text>
</comment>
<dbReference type="InterPro" id="IPR036291">
    <property type="entry name" value="NAD(P)-bd_dom_sf"/>
</dbReference>
<dbReference type="GO" id="GO:0004764">
    <property type="term" value="F:shikimate 3-dehydrogenase (NADP+) activity"/>
    <property type="evidence" value="ECO:0007669"/>
    <property type="project" value="InterPro"/>
</dbReference>
<accession>A0A4Z0PE52</accession>
<dbReference type="Gene3D" id="3.40.50.10860">
    <property type="entry name" value="Leucine Dehydrogenase, chain A, domain 1"/>
    <property type="match status" value="1"/>
</dbReference>
<dbReference type="CDD" id="cd01065">
    <property type="entry name" value="NAD_bind_Shikimate_DH"/>
    <property type="match status" value="1"/>
</dbReference>
<evidence type="ECO:0000313" key="6">
    <source>
        <dbReference type="Proteomes" id="UP000298337"/>
    </source>
</evidence>
<dbReference type="GO" id="GO:0009423">
    <property type="term" value="P:chorismate biosynthetic process"/>
    <property type="evidence" value="ECO:0007669"/>
    <property type="project" value="TreeGrafter"/>
</dbReference>
<evidence type="ECO:0000259" key="4">
    <source>
        <dbReference type="Pfam" id="PF08501"/>
    </source>
</evidence>
<keyword evidence="2" id="KW-0560">Oxidoreductase</keyword>
<dbReference type="EMBL" id="SRLA01000001">
    <property type="protein sequence ID" value="TGE09929.1"/>
    <property type="molecule type" value="Genomic_DNA"/>
</dbReference>
<dbReference type="Pfam" id="PF08501">
    <property type="entry name" value="Shikimate_dh_N"/>
    <property type="match status" value="1"/>
</dbReference>
<dbReference type="InterPro" id="IPR046346">
    <property type="entry name" value="Aminoacid_DH-like_N_sf"/>
</dbReference>
<dbReference type="GO" id="GO:0019632">
    <property type="term" value="P:shikimate metabolic process"/>
    <property type="evidence" value="ECO:0007669"/>
    <property type="project" value="TreeGrafter"/>
</dbReference>
<keyword evidence="3" id="KW-0057">Aromatic amino acid biosynthesis</keyword>
<comment type="caution">
    <text evidence="5">The sequence shown here is derived from an EMBL/GenBank/DDBJ whole genome shotgun (WGS) entry which is preliminary data.</text>
</comment>
<dbReference type="SUPFAM" id="SSF53223">
    <property type="entry name" value="Aminoacid dehydrogenase-like, N-terminal domain"/>
    <property type="match status" value="1"/>
</dbReference>
<keyword evidence="3" id="KW-0028">Amino-acid biosynthesis</keyword>
<dbReference type="SUPFAM" id="SSF51735">
    <property type="entry name" value="NAD(P)-binding Rossmann-fold domains"/>
    <property type="match status" value="1"/>
</dbReference>
<dbReference type="GO" id="GO:0009073">
    <property type="term" value="P:aromatic amino acid family biosynthetic process"/>
    <property type="evidence" value="ECO:0007669"/>
    <property type="project" value="UniProtKB-KW"/>
</dbReference>
<dbReference type="Gene3D" id="3.40.50.720">
    <property type="entry name" value="NAD(P)-binding Rossmann-like Domain"/>
    <property type="match status" value="1"/>
</dbReference>
<dbReference type="PANTHER" id="PTHR21089">
    <property type="entry name" value="SHIKIMATE DEHYDROGENASE"/>
    <property type="match status" value="1"/>
</dbReference>
<sequence length="253" mass="28550">MREFGLIGRTLRHSFSQTYFTQKFQNLNLEDCQYELFELPTVDELPALLSKHPNLCGLNVTIPYKEKVWPYLTKVAPSAARVGAINTIQFTRDGRLIGHNTDMIGFRDSVRGFLPPDFAGRALILGSGGGSKAVEVALRDLGIGFWVVSRNPLGQGLTYDELTPEIMREHPLLINTTPLGTFPDEHECPPIPYDTLTSQHYLYDLIYNPRETEFMKRGLAVGAQAKNGFEMLCIQAEEAWKIWNTERGNEGEQ</sequence>
<gene>
    <name evidence="5" type="ORF">EU556_03640</name>
</gene>
<protein>
    <submittedName>
        <fullName evidence="5">Shikimate dehydrogenase</fullName>
    </submittedName>
</protein>
<name>A0A4Z0PE52_9BACT</name>
<dbReference type="OrthoDB" id="9792692at2"/>
<evidence type="ECO:0000256" key="3">
    <source>
        <dbReference type="ARBA" id="ARBA00023141"/>
    </source>
</evidence>
<feature type="domain" description="Shikimate dehydrogenase substrate binding N-terminal" evidence="4">
    <location>
        <begin position="6"/>
        <end position="88"/>
    </location>
</feature>
<proteinExistence type="predicted"/>
<organism evidence="5 6">
    <name type="scientific">Hymenobacter fodinae</name>
    <dbReference type="NCBI Taxonomy" id="2510796"/>
    <lineage>
        <taxon>Bacteria</taxon>
        <taxon>Pseudomonadati</taxon>
        <taxon>Bacteroidota</taxon>
        <taxon>Cytophagia</taxon>
        <taxon>Cytophagales</taxon>
        <taxon>Hymenobacteraceae</taxon>
        <taxon>Hymenobacter</taxon>
    </lineage>
</organism>
<dbReference type="GO" id="GO:0050661">
    <property type="term" value="F:NADP binding"/>
    <property type="evidence" value="ECO:0007669"/>
    <property type="project" value="TreeGrafter"/>
</dbReference>
<dbReference type="GO" id="GO:0005829">
    <property type="term" value="C:cytosol"/>
    <property type="evidence" value="ECO:0007669"/>
    <property type="project" value="TreeGrafter"/>
</dbReference>
<dbReference type="PANTHER" id="PTHR21089:SF1">
    <property type="entry name" value="BIFUNCTIONAL 3-DEHYDROQUINATE DEHYDRATASE_SHIKIMATE DEHYDROGENASE, CHLOROPLASTIC"/>
    <property type="match status" value="1"/>
</dbReference>
<dbReference type="InterPro" id="IPR022893">
    <property type="entry name" value="Shikimate_DH_fam"/>
</dbReference>
<dbReference type="InterPro" id="IPR013708">
    <property type="entry name" value="Shikimate_DH-bd_N"/>
</dbReference>